<dbReference type="InterPro" id="IPR050430">
    <property type="entry name" value="Peptidase_S1"/>
</dbReference>
<dbReference type="Pfam" id="PF00089">
    <property type="entry name" value="Trypsin"/>
    <property type="match status" value="1"/>
</dbReference>
<keyword evidence="9" id="KW-1185">Reference proteome</keyword>
<dbReference type="PRINTS" id="PR00722">
    <property type="entry name" value="CHYMOTRYPSIN"/>
</dbReference>
<reference evidence="8 9" key="1">
    <citation type="submission" date="2023-11" db="EMBL/GenBank/DDBJ databases">
        <authorList>
            <person name="Hedman E."/>
            <person name="Englund M."/>
            <person name="Stromberg M."/>
            <person name="Nyberg Akerstrom W."/>
            <person name="Nylinder S."/>
            <person name="Jareborg N."/>
            <person name="Kallberg Y."/>
            <person name="Kronander E."/>
        </authorList>
    </citation>
    <scope>NUCLEOTIDE SEQUENCE [LARGE SCALE GENOMIC DNA]</scope>
</reference>
<evidence type="ECO:0000256" key="6">
    <source>
        <dbReference type="RuleBase" id="RU363034"/>
    </source>
</evidence>
<dbReference type="SUPFAM" id="SSF50494">
    <property type="entry name" value="Trypsin-like serine proteases"/>
    <property type="match status" value="1"/>
</dbReference>
<organism evidence="8 9">
    <name type="scientific">Parnassius mnemosyne</name>
    <name type="common">clouded apollo</name>
    <dbReference type="NCBI Taxonomy" id="213953"/>
    <lineage>
        <taxon>Eukaryota</taxon>
        <taxon>Metazoa</taxon>
        <taxon>Ecdysozoa</taxon>
        <taxon>Arthropoda</taxon>
        <taxon>Hexapoda</taxon>
        <taxon>Insecta</taxon>
        <taxon>Pterygota</taxon>
        <taxon>Neoptera</taxon>
        <taxon>Endopterygota</taxon>
        <taxon>Lepidoptera</taxon>
        <taxon>Glossata</taxon>
        <taxon>Ditrysia</taxon>
        <taxon>Papilionoidea</taxon>
        <taxon>Papilionidae</taxon>
        <taxon>Parnassiinae</taxon>
        <taxon>Parnassini</taxon>
        <taxon>Parnassius</taxon>
        <taxon>Driopa</taxon>
    </lineage>
</organism>
<evidence type="ECO:0000313" key="8">
    <source>
        <dbReference type="EMBL" id="CAK1579658.1"/>
    </source>
</evidence>
<evidence type="ECO:0000256" key="1">
    <source>
        <dbReference type="ARBA" id="ARBA00007664"/>
    </source>
</evidence>
<evidence type="ECO:0000259" key="7">
    <source>
        <dbReference type="PROSITE" id="PS50240"/>
    </source>
</evidence>
<feature type="domain" description="Peptidase S1" evidence="7">
    <location>
        <begin position="16"/>
        <end position="275"/>
    </location>
</feature>
<evidence type="ECO:0000256" key="4">
    <source>
        <dbReference type="ARBA" id="ARBA00022825"/>
    </source>
</evidence>
<evidence type="ECO:0000256" key="3">
    <source>
        <dbReference type="ARBA" id="ARBA00022801"/>
    </source>
</evidence>
<dbReference type="InterPro" id="IPR009003">
    <property type="entry name" value="Peptidase_S1_PA"/>
</dbReference>
<gene>
    <name evidence="8" type="ORF">PARMNEM_LOCUS1570</name>
</gene>
<name>A0AAV1K990_9NEOP</name>
<dbReference type="PANTHER" id="PTHR24276:SF98">
    <property type="entry name" value="FI18310P1-RELATED"/>
    <property type="match status" value="1"/>
</dbReference>
<keyword evidence="4 6" id="KW-0720">Serine protease</keyword>
<comment type="similarity">
    <text evidence="1">Belongs to the peptidase S1 family.</text>
</comment>
<dbReference type="InterPro" id="IPR043504">
    <property type="entry name" value="Peptidase_S1_PA_chymotrypsin"/>
</dbReference>
<dbReference type="SMART" id="SM00020">
    <property type="entry name" value="Tryp_SPc"/>
    <property type="match status" value="1"/>
</dbReference>
<dbReference type="GO" id="GO:0004252">
    <property type="term" value="F:serine-type endopeptidase activity"/>
    <property type="evidence" value="ECO:0007669"/>
    <property type="project" value="InterPro"/>
</dbReference>
<dbReference type="AlphaFoldDB" id="A0AAV1K990"/>
<dbReference type="PROSITE" id="PS50240">
    <property type="entry name" value="TRYPSIN_DOM"/>
    <property type="match status" value="1"/>
</dbReference>
<dbReference type="InterPro" id="IPR001254">
    <property type="entry name" value="Trypsin_dom"/>
</dbReference>
<evidence type="ECO:0000313" key="9">
    <source>
        <dbReference type="Proteomes" id="UP001314205"/>
    </source>
</evidence>
<comment type="caution">
    <text evidence="8">The sequence shown here is derived from an EMBL/GenBank/DDBJ whole genome shotgun (WGS) entry which is preliminary data.</text>
</comment>
<dbReference type="InterPro" id="IPR033116">
    <property type="entry name" value="TRYPSIN_SER"/>
</dbReference>
<dbReference type="EMBL" id="CAVLGL010000002">
    <property type="protein sequence ID" value="CAK1579658.1"/>
    <property type="molecule type" value="Genomic_DNA"/>
</dbReference>
<protein>
    <recommendedName>
        <fullName evidence="7">Peptidase S1 domain-containing protein</fullName>
    </recommendedName>
</protein>
<keyword evidence="3 6" id="KW-0378">Hydrolase</keyword>
<dbReference type="Gene3D" id="2.40.10.10">
    <property type="entry name" value="Trypsin-like serine proteases"/>
    <property type="match status" value="1"/>
</dbReference>
<dbReference type="InterPro" id="IPR018114">
    <property type="entry name" value="TRYPSIN_HIS"/>
</dbReference>
<dbReference type="PROSITE" id="PS00134">
    <property type="entry name" value="TRYPSIN_HIS"/>
    <property type="match status" value="1"/>
</dbReference>
<dbReference type="Proteomes" id="UP001314205">
    <property type="component" value="Unassembled WGS sequence"/>
</dbReference>
<accession>A0AAV1K990</accession>
<keyword evidence="2 6" id="KW-0645">Protease</keyword>
<keyword evidence="5" id="KW-1015">Disulfide bond</keyword>
<dbReference type="PANTHER" id="PTHR24276">
    <property type="entry name" value="POLYSERASE-RELATED"/>
    <property type="match status" value="1"/>
</dbReference>
<dbReference type="PROSITE" id="PS00135">
    <property type="entry name" value="TRYPSIN_SER"/>
    <property type="match status" value="1"/>
</dbReference>
<dbReference type="InterPro" id="IPR001314">
    <property type="entry name" value="Peptidase_S1A"/>
</dbReference>
<sequence>MLLSNKCFSFKSSLRIIGGNDASTDEYPYVVRLEIQDMANFTNNTIIAKHDHLCTGSVLSATWVLTAAHCLTEMQSPTQKIVIRYGDVRNSPWINHSFSDVLYTVRHPLFTITYEEYHNSVMKNDVGLVRTTPMNISRYVKLSAIDYSSLYGHEAVIAGFGVTSVSVPGGKIQREDTLILKRPLQVLNVLISKCSNDESLSPALCLSPKCGNTATNVCGGDSGGPLIHPSGLVGVLSLGDDSVECLDPTENRIVFVSGKVLPISPYIEWIYGYVSV</sequence>
<dbReference type="GO" id="GO:0006508">
    <property type="term" value="P:proteolysis"/>
    <property type="evidence" value="ECO:0007669"/>
    <property type="project" value="UniProtKB-KW"/>
</dbReference>
<proteinExistence type="inferred from homology"/>
<evidence type="ECO:0000256" key="5">
    <source>
        <dbReference type="ARBA" id="ARBA00023157"/>
    </source>
</evidence>
<evidence type="ECO:0000256" key="2">
    <source>
        <dbReference type="ARBA" id="ARBA00022670"/>
    </source>
</evidence>